<accession>A0A423TZS7</accession>
<evidence type="ECO:0000313" key="2">
    <source>
        <dbReference type="EMBL" id="ROT81934.1"/>
    </source>
</evidence>
<keyword evidence="3" id="KW-1185">Reference proteome</keyword>
<feature type="region of interest" description="Disordered" evidence="1">
    <location>
        <begin position="424"/>
        <end position="448"/>
    </location>
</feature>
<feature type="region of interest" description="Disordered" evidence="1">
    <location>
        <begin position="484"/>
        <end position="504"/>
    </location>
</feature>
<dbReference type="AlphaFoldDB" id="A0A423TZS7"/>
<name>A0A423TZS7_PENVA</name>
<evidence type="ECO:0000256" key="1">
    <source>
        <dbReference type="SAM" id="MobiDB-lite"/>
    </source>
</evidence>
<comment type="caution">
    <text evidence="2">The sequence shown here is derived from an EMBL/GenBank/DDBJ whole genome shotgun (WGS) entry which is preliminary data.</text>
</comment>
<evidence type="ECO:0000313" key="3">
    <source>
        <dbReference type="Proteomes" id="UP000283509"/>
    </source>
</evidence>
<reference evidence="2 3" key="2">
    <citation type="submission" date="2019-01" db="EMBL/GenBank/DDBJ databases">
        <title>The decoding of complex shrimp genome reveals the adaptation for benthos swimmer, frequently molting mechanism and breeding impact on genome.</title>
        <authorList>
            <person name="Sun Y."/>
            <person name="Gao Y."/>
            <person name="Yu Y."/>
        </authorList>
    </citation>
    <scope>NUCLEOTIDE SEQUENCE [LARGE SCALE GENOMIC DNA]</scope>
    <source>
        <tissue evidence="2">Muscle</tissue>
    </source>
</reference>
<reference evidence="2 3" key="1">
    <citation type="submission" date="2018-04" db="EMBL/GenBank/DDBJ databases">
        <authorList>
            <person name="Zhang X."/>
            <person name="Yuan J."/>
            <person name="Li F."/>
            <person name="Xiang J."/>
        </authorList>
    </citation>
    <scope>NUCLEOTIDE SEQUENCE [LARGE SCALE GENOMIC DNA]</scope>
    <source>
        <tissue evidence="2">Muscle</tissue>
    </source>
</reference>
<dbReference type="Proteomes" id="UP000283509">
    <property type="component" value="Unassembled WGS sequence"/>
</dbReference>
<organism evidence="2 3">
    <name type="scientific">Penaeus vannamei</name>
    <name type="common">Whiteleg shrimp</name>
    <name type="synonym">Litopenaeus vannamei</name>
    <dbReference type="NCBI Taxonomy" id="6689"/>
    <lineage>
        <taxon>Eukaryota</taxon>
        <taxon>Metazoa</taxon>
        <taxon>Ecdysozoa</taxon>
        <taxon>Arthropoda</taxon>
        <taxon>Crustacea</taxon>
        <taxon>Multicrustacea</taxon>
        <taxon>Malacostraca</taxon>
        <taxon>Eumalacostraca</taxon>
        <taxon>Eucarida</taxon>
        <taxon>Decapoda</taxon>
        <taxon>Dendrobranchiata</taxon>
        <taxon>Penaeoidea</taxon>
        <taxon>Penaeidae</taxon>
        <taxon>Penaeus</taxon>
    </lineage>
</organism>
<proteinExistence type="predicted"/>
<protein>
    <submittedName>
        <fullName evidence="2">Uncharacterized protein</fullName>
    </submittedName>
</protein>
<gene>
    <name evidence="2" type="ORF">C7M84_024921</name>
</gene>
<dbReference type="EMBL" id="QCYY01000904">
    <property type="protein sequence ID" value="ROT81934.1"/>
    <property type="molecule type" value="Genomic_DNA"/>
</dbReference>
<sequence length="504" mass="54257">MKLSVSGPPGDPLRAIQGFTDDASAWLDLCECFYVILSLSLLVGVSSVSIPVTDQAIPPHPSAFPAPLPVPSNDIHRLPGPGFAGHFPRPEPVRPRPQLISVNGVPLGHPGGPVFPHVTQGPQHSAHIPPHAVLPFGPGHPAVAERPPPADLSLFVPEEDLHTADFPSILSNAVPLHFDHHVTPVPHVGSFVHDITPIHDVTRAPHHSKQISHHVNPVAHHSPVVHHIKSVPHNVPAHVGPGPLLPNSLPLLPNSSPFHAGAVPLHNGPVLVTPSPGLHHGHEHLPHHPTNLPHHPTLIPHHTSPITHHTSPVTHHSTPIPHHTSPITHHSSTIPHHTSPITHHTGPITHHTSPIPHHTRPITRHTSPIIHKTTPIPLHTSPITHHSSPIPHHTSPITHHTNPILHHSTPLPHHSSPILPHSNPIPHHSTPLPGPHQSVPFHPPASIRNKGVRTAKSFRNILGGSDIPPFLPGAPTLDRGQYLRHKGLDRPGRSPHPATESKEE</sequence>